<dbReference type="InterPro" id="IPR008547">
    <property type="entry name" value="DUF829_TMEM53"/>
</dbReference>
<feature type="transmembrane region" description="Helical" evidence="1">
    <location>
        <begin position="113"/>
        <end position="132"/>
    </location>
</feature>
<dbReference type="Gene3D" id="3.40.50.1820">
    <property type="entry name" value="alpha/beta hydrolase"/>
    <property type="match status" value="1"/>
</dbReference>
<comment type="caution">
    <text evidence="2">The sequence shown here is derived from an EMBL/GenBank/DDBJ whole genome shotgun (WGS) entry which is preliminary data.</text>
</comment>
<keyword evidence="3" id="KW-1185">Reference proteome</keyword>
<dbReference type="Proteomes" id="UP001642483">
    <property type="component" value="Unassembled WGS sequence"/>
</dbReference>
<accession>A0ABP0EZN1</accession>
<dbReference type="SUPFAM" id="SSF53474">
    <property type="entry name" value="alpha/beta-Hydrolases"/>
    <property type="match status" value="1"/>
</dbReference>
<organism evidence="2 3">
    <name type="scientific">Clavelina lepadiformis</name>
    <name type="common">Light-bulb sea squirt</name>
    <name type="synonym">Ascidia lepadiformis</name>
    <dbReference type="NCBI Taxonomy" id="159417"/>
    <lineage>
        <taxon>Eukaryota</taxon>
        <taxon>Metazoa</taxon>
        <taxon>Chordata</taxon>
        <taxon>Tunicata</taxon>
        <taxon>Ascidiacea</taxon>
        <taxon>Aplousobranchia</taxon>
        <taxon>Clavelinidae</taxon>
        <taxon>Clavelina</taxon>
    </lineage>
</organism>
<protein>
    <submittedName>
        <fullName evidence="2">Uncharacterized protein</fullName>
    </submittedName>
</protein>
<keyword evidence="1" id="KW-1133">Transmembrane helix</keyword>
<evidence type="ECO:0000256" key="1">
    <source>
        <dbReference type="SAM" id="Phobius"/>
    </source>
</evidence>
<dbReference type="Pfam" id="PF05705">
    <property type="entry name" value="DUF829"/>
    <property type="match status" value="1"/>
</dbReference>
<keyword evidence="1" id="KW-0472">Membrane</keyword>
<reference evidence="2 3" key="1">
    <citation type="submission" date="2024-02" db="EMBL/GenBank/DDBJ databases">
        <authorList>
            <person name="Daric V."/>
            <person name="Darras S."/>
        </authorList>
    </citation>
    <scope>NUCLEOTIDE SEQUENCE [LARGE SCALE GENOMIC DNA]</scope>
</reference>
<gene>
    <name evidence="2" type="ORF">CVLEPA_LOCUS2295</name>
</gene>
<sequence length="288" mass="32409">MVMCLKLQRNLILIKQVAAKLKPNSNFGYSTNGGSISTSTVSTSKPLVLMLPWLGATKSAASKYIKLYEEVGCQVLVKHSYYKDFLWPATGLNNSRRFLLDVKKKMETDNQPIIIHSMSIGCYFYALMLIHLQREPDIFRTILDNIKVQVVDSPVVGTLEEMAIGVSTTSTKNRTISRLIKSSIMSYFALSRPFTVKIYTEAIDAMKLRPCVVPSLILSSTDDPMALPESVKDFIRSWENVGVDVTSKVWTDSGHVQHLRNHPVLYKDMLYEVLGKSLGRNLTLRAKL</sequence>
<keyword evidence="1" id="KW-0812">Transmembrane</keyword>
<dbReference type="PANTHER" id="PTHR20908:SF4">
    <property type="entry name" value="SI:DKEY-5I3.5"/>
    <property type="match status" value="1"/>
</dbReference>
<dbReference type="InterPro" id="IPR029058">
    <property type="entry name" value="AB_hydrolase_fold"/>
</dbReference>
<evidence type="ECO:0000313" key="3">
    <source>
        <dbReference type="Proteomes" id="UP001642483"/>
    </source>
</evidence>
<evidence type="ECO:0000313" key="2">
    <source>
        <dbReference type="EMBL" id="CAK8672586.1"/>
    </source>
</evidence>
<dbReference type="EMBL" id="CAWYQH010000001">
    <property type="protein sequence ID" value="CAK8672586.1"/>
    <property type="molecule type" value="Genomic_DNA"/>
</dbReference>
<proteinExistence type="predicted"/>
<dbReference type="PANTHER" id="PTHR20908">
    <property type="entry name" value="LD15586P"/>
    <property type="match status" value="1"/>
</dbReference>
<name>A0ABP0EZN1_CLALP</name>